<evidence type="ECO:0000313" key="2">
    <source>
        <dbReference type="EMBL" id="GFU41056.1"/>
    </source>
</evidence>
<dbReference type="EMBL" id="BMAW01131842">
    <property type="protein sequence ID" value="GFU41056.1"/>
    <property type="molecule type" value="Genomic_DNA"/>
</dbReference>
<organism evidence="2 3">
    <name type="scientific">Nephila pilipes</name>
    <name type="common">Giant wood spider</name>
    <name type="synonym">Nephila maculata</name>
    <dbReference type="NCBI Taxonomy" id="299642"/>
    <lineage>
        <taxon>Eukaryota</taxon>
        <taxon>Metazoa</taxon>
        <taxon>Ecdysozoa</taxon>
        <taxon>Arthropoda</taxon>
        <taxon>Chelicerata</taxon>
        <taxon>Arachnida</taxon>
        <taxon>Araneae</taxon>
        <taxon>Araneomorphae</taxon>
        <taxon>Entelegynae</taxon>
        <taxon>Araneoidea</taxon>
        <taxon>Nephilidae</taxon>
        <taxon>Nephila</taxon>
    </lineage>
</organism>
<dbReference type="AlphaFoldDB" id="A0A8X6QWG0"/>
<protein>
    <submittedName>
        <fullName evidence="2">Uncharacterized protein</fullName>
    </submittedName>
</protein>
<comment type="caution">
    <text evidence="2">The sequence shown here is derived from an EMBL/GenBank/DDBJ whole genome shotgun (WGS) entry which is preliminary data.</text>
</comment>
<evidence type="ECO:0000313" key="3">
    <source>
        <dbReference type="Proteomes" id="UP000887013"/>
    </source>
</evidence>
<accession>A0A8X6QWG0</accession>
<feature type="region of interest" description="Disordered" evidence="1">
    <location>
        <begin position="13"/>
        <end position="46"/>
    </location>
</feature>
<gene>
    <name evidence="2" type="ORF">NPIL_440561</name>
</gene>
<name>A0A8X6QWG0_NEPPI</name>
<evidence type="ECO:0000256" key="1">
    <source>
        <dbReference type="SAM" id="MobiDB-lite"/>
    </source>
</evidence>
<reference evidence="2" key="1">
    <citation type="submission" date="2020-08" db="EMBL/GenBank/DDBJ databases">
        <title>Multicomponent nature underlies the extraordinary mechanical properties of spider dragline silk.</title>
        <authorList>
            <person name="Kono N."/>
            <person name="Nakamura H."/>
            <person name="Mori M."/>
            <person name="Yoshida Y."/>
            <person name="Ohtoshi R."/>
            <person name="Malay A.D."/>
            <person name="Moran D.A.P."/>
            <person name="Tomita M."/>
            <person name="Numata K."/>
            <person name="Arakawa K."/>
        </authorList>
    </citation>
    <scope>NUCLEOTIDE SEQUENCE</scope>
</reference>
<sequence length="46" mass="5052">MHGVYRLRVFALDSGTRDRSKKRSDGLGGRPTLPGGIPPLPIRPPR</sequence>
<feature type="non-terminal residue" evidence="2">
    <location>
        <position position="46"/>
    </location>
</feature>
<keyword evidence="3" id="KW-1185">Reference proteome</keyword>
<feature type="compositionally biased region" description="Pro residues" evidence="1">
    <location>
        <begin position="36"/>
        <end position="46"/>
    </location>
</feature>
<dbReference type="Proteomes" id="UP000887013">
    <property type="component" value="Unassembled WGS sequence"/>
</dbReference>
<proteinExistence type="predicted"/>